<proteinExistence type="predicted"/>
<gene>
    <name evidence="2" type="ORF">PVAP13_1KG453305</name>
</gene>
<reference evidence="2 3" key="1">
    <citation type="submission" date="2020-05" db="EMBL/GenBank/DDBJ databases">
        <title>WGS assembly of Panicum virgatum.</title>
        <authorList>
            <person name="Lovell J.T."/>
            <person name="Jenkins J."/>
            <person name="Shu S."/>
            <person name="Juenger T.E."/>
            <person name="Schmutz J."/>
        </authorList>
    </citation>
    <scope>NUCLEOTIDE SEQUENCE [LARGE SCALE GENOMIC DNA]</scope>
    <source>
        <strain evidence="3">cv. AP13</strain>
    </source>
</reference>
<dbReference type="AlphaFoldDB" id="A0A8T0XM51"/>
<accession>A0A8T0XM51</accession>
<dbReference type="Proteomes" id="UP000823388">
    <property type="component" value="Chromosome 1K"/>
</dbReference>
<sequence length="185" mass="20554">MTREAARSPKPSTGGRRCAARPGRRRRWPIAGVVGAGNRRTDARGARGQLLRGARRGPGEEVRAPPVGGRSSCWEADLRWHGGEIRRVICQSAAAAARHEERPAGRGRLWVGGWRPVRLLSLAGGGRRERRRRLLPWLRLRPLAVSNPHRQLGTPTCMPLLFYASIDRSMARTPTRRLDVRISSG</sequence>
<organism evidence="2 3">
    <name type="scientific">Panicum virgatum</name>
    <name type="common">Blackwell switchgrass</name>
    <dbReference type="NCBI Taxonomy" id="38727"/>
    <lineage>
        <taxon>Eukaryota</taxon>
        <taxon>Viridiplantae</taxon>
        <taxon>Streptophyta</taxon>
        <taxon>Embryophyta</taxon>
        <taxon>Tracheophyta</taxon>
        <taxon>Spermatophyta</taxon>
        <taxon>Magnoliopsida</taxon>
        <taxon>Liliopsida</taxon>
        <taxon>Poales</taxon>
        <taxon>Poaceae</taxon>
        <taxon>PACMAD clade</taxon>
        <taxon>Panicoideae</taxon>
        <taxon>Panicodae</taxon>
        <taxon>Paniceae</taxon>
        <taxon>Panicinae</taxon>
        <taxon>Panicum</taxon>
        <taxon>Panicum sect. Hiantes</taxon>
    </lineage>
</organism>
<feature type="region of interest" description="Disordered" evidence="1">
    <location>
        <begin position="1"/>
        <end position="26"/>
    </location>
</feature>
<dbReference type="EMBL" id="CM029037">
    <property type="protein sequence ID" value="KAG2660597.1"/>
    <property type="molecule type" value="Genomic_DNA"/>
</dbReference>
<evidence type="ECO:0000256" key="1">
    <source>
        <dbReference type="SAM" id="MobiDB-lite"/>
    </source>
</evidence>
<keyword evidence="3" id="KW-1185">Reference proteome</keyword>
<evidence type="ECO:0000313" key="2">
    <source>
        <dbReference type="EMBL" id="KAG2660597.1"/>
    </source>
</evidence>
<evidence type="ECO:0000313" key="3">
    <source>
        <dbReference type="Proteomes" id="UP000823388"/>
    </source>
</evidence>
<comment type="caution">
    <text evidence="2">The sequence shown here is derived from an EMBL/GenBank/DDBJ whole genome shotgun (WGS) entry which is preliminary data.</text>
</comment>
<name>A0A8T0XM51_PANVG</name>
<protein>
    <submittedName>
        <fullName evidence="2">Uncharacterized protein</fullName>
    </submittedName>
</protein>